<gene>
    <name evidence="2" type="ORF">GCM10023175_61000</name>
</gene>
<evidence type="ECO:0000313" key="2">
    <source>
        <dbReference type="EMBL" id="GAA4557195.1"/>
    </source>
</evidence>
<reference evidence="3" key="1">
    <citation type="journal article" date="2019" name="Int. J. Syst. Evol. Microbiol.">
        <title>The Global Catalogue of Microorganisms (GCM) 10K type strain sequencing project: providing services to taxonomists for standard genome sequencing and annotation.</title>
        <authorList>
            <consortium name="The Broad Institute Genomics Platform"/>
            <consortium name="The Broad Institute Genome Sequencing Center for Infectious Disease"/>
            <person name="Wu L."/>
            <person name="Ma J."/>
        </authorList>
    </citation>
    <scope>NUCLEOTIDE SEQUENCE [LARGE SCALE GENOMIC DNA]</scope>
    <source>
        <strain evidence="3">JCM 17906</strain>
    </source>
</reference>
<accession>A0ABP8S1Q0</accession>
<dbReference type="PANTHER" id="PTHR33990">
    <property type="entry name" value="PROTEIN YJDN-RELATED"/>
    <property type="match status" value="1"/>
</dbReference>
<dbReference type="CDD" id="cd06588">
    <property type="entry name" value="PhnB_like"/>
    <property type="match status" value="1"/>
</dbReference>
<dbReference type="Gene3D" id="3.10.180.10">
    <property type="entry name" value="2,3-Dihydroxybiphenyl 1,2-Dioxygenase, domain 1"/>
    <property type="match status" value="1"/>
</dbReference>
<sequence>MSLSTTPHLNFRGDARAALEFYRTVFGGELTVHTYVDFGMPKDLPGADGVVFGQVLSVDGFHVMAYDIPGETGGSADAGGRTHRENGTTITTSPFFVSVQGETTAEVQAYWDKLSVGASIVEPLAASAWSPGFGMLTDGFGVTWSVGVAPR</sequence>
<comment type="caution">
    <text evidence="2">The sequence shown here is derived from an EMBL/GenBank/DDBJ whole genome shotgun (WGS) entry which is preliminary data.</text>
</comment>
<dbReference type="InterPro" id="IPR028973">
    <property type="entry name" value="PhnB-like"/>
</dbReference>
<feature type="domain" description="Glyoxalase/fosfomycin resistance/dioxygenase" evidence="1">
    <location>
        <begin position="11"/>
        <end position="145"/>
    </location>
</feature>
<dbReference type="InterPro" id="IPR029068">
    <property type="entry name" value="Glyas_Bleomycin-R_OHBP_Dase"/>
</dbReference>
<proteinExistence type="predicted"/>
<dbReference type="EMBL" id="BAABGT010000100">
    <property type="protein sequence ID" value="GAA4557195.1"/>
    <property type="molecule type" value="Genomic_DNA"/>
</dbReference>
<protein>
    <submittedName>
        <fullName evidence="2">VOC family protein</fullName>
    </submittedName>
</protein>
<dbReference type="SUPFAM" id="SSF54593">
    <property type="entry name" value="Glyoxalase/Bleomycin resistance protein/Dihydroxybiphenyl dioxygenase"/>
    <property type="match status" value="1"/>
</dbReference>
<dbReference type="InterPro" id="IPR004360">
    <property type="entry name" value="Glyas_Fos-R_dOase_dom"/>
</dbReference>
<organism evidence="2 3">
    <name type="scientific">Pseudonocardia xishanensis</name>
    <dbReference type="NCBI Taxonomy" id="630995"/>
    <lineage>
        <taxon>Bacteria</taxon>
        <taxon>Bacillati</taxon>
        <taxon>Actinomycetota</taxon>
        <taxon>Actinomycetes</taxon>
        <taxon>Pseudonocardiales</taxon>
        <taxon>Pseudonocardiaceae</taxon>
        <taxon>Pseudonocardia</taxon>
    </lineage>
</organism>
<dbReference type="PANTHER" id="PTHR33990:SF1">
    <property type="entry name" value="PROTEIN YJDN"/>
    <property type="match status" value="1"/>
</dbReference>
<dbReference type="Proteomes" id="UP001501598">
    <property type="component" value="Unassembled WGS sequence"/>
</dbReference>
<dbReference type="Pfam" id="PF00903">
    <property type="entry name" value="Glyoxalase"/>
    <property type="match status" value="1"/>
</dbReference>
<keyword evidence="3" id="KW-1185">Reference proteome</keyword>
<name>A0ABP8S1Q0_9PSEU</name>
<dbReference type="RefSeq" id="WP_345426200.1">
    <property type="nucleotide sequence ID" value="NZ_BAABGT010000100.1"/>
</dbReference>
<evidence type="ECO:0000313" key="3">
    <source>
        <dbReference type="Proteomes" id="UP001501598"/>
    </source>
</evidence>
<evidence type="ECO:0000259" key="1">
    <source>
        <dbReference type="Pfam" id="PF00903"/>
    </source>
</evidence>